<dbReference type="InterPro" id="IPR003688">
    <property type="entry name" value="TraG/VirD4"/>
</dbReference>
<proteinExistence type="predicted"/>
<reference evidence="2 3" key="1">
    <citation type="submission" date="2022-02" db="EMBL/GenBank/DDBJ databases">
        <title>Genome analysis of Beneficial Microorganisms for Coral consortium from Pocillopora damicornis.</title>
        <authorList>
            <person name="Rosado P.M."/>
            <person name="Cardoso P.M."/>
            <person name="Rosado J.G."/>
            <person name="Schultz J."/>
            <person name="Rocha U."/>
            <person name="Costa T.K."/>
            <person name="Peixoto R.S."/>
        </authorList>
    </citation>
    <scope>NUCLEOTIDE SEQUENCE [LARGE SCALE GENOMIC DNA]</scope>
    <source>
        <strain evidence="2 3">BMC5</strain>
    </source>
</reference>
<sequence length="673" mass="75291">MTQERSNPLFHENLYRPVYELNKAYASLAAGVVTFTSSVIESEGHIGMVGFGITTILTAQCGHYTLKAIPLVKRQCKIFFNKIEFEDIKAIRQEHMAKENILNPNNKKKGNNKIFIGNGFEWGVEHANRSYQIQGLYSDKQEVKLPLFLKPFVKKWRKETLKLGGKPWIDGVGDAERQYVDAETFFGHSMIMGNVGTGKTTMFILLSLAMIHKGYTVIVLDPKNDSSWRKALQAEMEHFGKGEHFHYFHPSKPSTSCTIDPIKNWNRPTEIAERIASIMVESGKEDSFIRFNWNVINSTVNAMLYAGIQPQIKSIARYVTTGKTALTQKCLERHYAKCLGEDWETQLSAKMSSFGKTRLEQMLNYYQQVISQQHQSPEVDGIIQLLTHNAEHMQKMTANLLPIFSVLTSTPMDELISPEEAIAESLDARDEDTRYDTAESENTDYTSNHIEGVSKKSGKIREKDSRYVDTSDIVENGGLLYMALDSLSDTKTAGYLSKLVLADIAAVAGSRYNFSEGRGRRVAVFVDEVHAAIAGNDALLNLLAQGRAAFMQMFIATQTKADIEAKTDPATANRVLGLCNNFFSMRANDTSTQEYASSQFGEVPIISQQITLGQSSGNTNDMTDFGSSYAERLTQQNDKAFNESLLGSLPILQYVARLADGRTIKAKVPVIQR</sequence>
<dbReference type="Pfam" id="PF02534">
    <property type="entry name" value="T4SS-DNA_transf"/>
    <property type="match status" value="1"/>
</dbReference>
<evidence type="ECO:0000313" key="2">
    <source>
        <dbReference type="EMBL" id="MDI4671534.1"/>
    </source>
</evidence>
<dbReference type="EMBL" id="JAKUMG010000026">
    <property type="protein sequence ID" value="MDI4671534.1"/>
    <property type="molecule type" value="Genomic_DNA"/>
</dbReference>
<gene>
    <name evidence="2" type="ORF">MKZ47_20965</name>
</gene>
<dbReference type="Gene3D" id="3.40.50.300">
    <property type="entry name" value="P-loop containing nucleotide triphosphate hydrolases"/>
    <property type="match status" value="2"/>
</dbReference>
<keyword evidence="3" id="KW-1185">Reference proteome</keyword>
<keyword evidence="2" id="KW-0238">DNA-binding</keyword>
<name>A0ABT6U5S5_9GAMM</name>
<dbReference type="Proteomes" id="UP001156974">
    <property type="component" value="Unassembled WGS sequence"/>
</dbReference>
<dbReference type="RefSeq" id="WP_175083564.1">
    <property type="nucleotide sequence ID" value="NZ_JAKUMG010000026.1"/>
</dbReference>
<evidence type="ECO:0000313" key="3">
    <source>
        <dbReference type="Proteomes" id="UP001156974"/>
    </source>
</evidence>
<evidence type="ECO:0000259" key="1">
    <source>
        <dbReference type="Pfam" id="PF12696"/>
    </source>
</evidence>
<dbReference type="CDD" id="cd01127">
    <property type="entry name" value="TrwB_TraG_TraD_VirD4"/>
    <property type="match status" value="2"/>
</dbReference>
<dbReference type="InterPro" id="IPR032689">
    <property type="entry name" value="TraG-D_C"/>
</dbReference>
<accession>A0ABT6U5S5</accession>
<organism evidence="2 3">
    <name type="scientific">Pseudoalteromonas shioyasakiensis</name>
    <dbReference type="NCBI Taxonomy" id="1190813"/>
    <lineage>
        <taxon>Bacteria</taxon>
        <taxon>Pseudomonadati</taxon>
        <taxon>Pseudomonadota</taxon>
        <taxon>Gammaproteobacteria</taxon>
        <taxon>Alteromonadales</taxon>
        <taxon>Pseudoalteromonadaceae</taxon>
        <taxon>Pseudoalteromonas</taxon>
    </lineage>
</organism>
<dbReference type="PANTHER" id="PTHR30121:SF6">
    <property type="entry name" value="SLR6007 PROTEIN"/>
    <property type="match status" value="1"/>
</dbReference>
<dbReference type="SUPFAM" id="SSF52540">
    <property type="entry name" value="P-loop containing nucleoside triphosphate hydrolases"/>
    <property type="match status" value="1"/>
</dbReference>
<protein>
    <submittedName>
        <fullName evidence="2">Type IV secretion system DNA-binding domain-containing protein</fullName>
    </submittedName>
</protein>
<dbReference type="InterPro" id="IPR051162">
    <property type="entry name" value="T4SS_component"/>
</dbReference>
<dbReference type="InterPro" id="IPR027417">
    <property type="entry name" value="P-loop_NTPase"/>
</dbReference>
<dbReference type="Pfam" id="PF12696">
    <property type="entry name" value="TraG-D_C"/>
    <property type="match status" value="1"/>
</dbReference>
<comment type="caution">
    <text evidence="2">The sequence shown here is derived from an EMBL/GenBank/DDBJ whole genome shotgun (WGS) entry which is preliminary data.</text>
</comment>
<dbReference type="GO" id="GO:0003677">
    <property type="term" value="F:DNA binding"/>
    <property type="evidence" value="ECO:0007669"/>
    <property type="project" value="UniProtKB-KW"/>
</dbReference>
<dbReference type="PANTHER" id="PTHR30121">
    <property type="entry name" value="UNCHARACTERIZED PROTEIN YJGR-RELATED"/>
    <property type="match status" value="1"/>
</dbReference>
<feature type="domain" description="TraD/TraG TraM recognition site" evidence="1">
    <location>
        <begin position="521"/>
        <end position="622"/>
    </location>
</feature>